<dbReference type="EMBL" id="JAQQLF010000024">
    <property type="protein sequence ID" value="MDC7718700.1"/>
    <property type="molecule type" value="Genomic_DNA"/>
</dbReference>
<organism evidence="1 2">
    <name type="scientific">Vogesella aquatica</name>
    <dbReference type="NCBI Taxonomy" id="2984206"/>
    <lineage>
        <taxon>Bacteria</taxon>
        <taxon>Pseudomonadati</taxon>
        <taxon>Pseudomonadota</taxon>
        <taxon>Betaproteobacteria</taxon>
        <taxon>Neisseriales</taxon>
        <taxon>Chromobacteriaceae</taxon>
        <taxon>Vogesella</taxon>
    </lineage>
</organism>
<dbReference type="Proteomes" id="UP001219956">
    <property type="component" value="Unassembled WGS sequence"/>
</dbReference>
<dbReference type="RefSeq" id="WP_272752935.1">
    <property type="nucleotide sequence ID" value="NZ_JAQQLF010000024.1"/>
</dbReference>
<gene>
    <name evidence="1" type="ORF">PQU95_15975</name>
</gene>
<accession>A0ABT5J2K5</accession>
<sequence>MKSPRFDIDLDKHYKATVVIACSACGHENRHHLASLQPDSTLACVCGSDISLTAYGLQSAHDKAAAIKAAYHINAA</sequence>
<reference evidence="1 2" key="1">
    <citation type="submission" date="2023-01" db="EMBL/GenBank/DDBJ databases">
        <title>Novel species of the genus Vogesella isolated from rivers.</title>
        <authorList>
            <person name="Lu H."/>
        </authorList>
    </citation>
    <scope>NUCLEOTIDE SEQUENCE [LARGE SCALE GENOMIC DNA]</scope>
    <source>
        <strain evidence="1 2">DC21W</strain>
    </source>
</reference>
<evidence type="ECO:0000313" key="1">
    <source>
        <dbReference type="EMBL" id="MDC7718700.1"/>
    </source>
</evidence>
<name>A0ABT5J2K5_9NEIS</name>
<comment type="caution">
    <text evidence="1">The sequence shown here is derived from an EMBL/GenBank/DDBJ whole genome shotgun (WGS) entry which is preliminary data.</text>
</comment>
<evidence type="ECO:0000313" key="2">
    <source>
        <dbReference type="Proteomes" id="UP001219956"/>
    </source>
</evidence>
<proteinExistence type="predicted"/>
<protein>
    <submittedName>
        <fullName evidence="1">Uncharacterized protein</fullName>
    </submittedName>
</protein>
<keyword evidence="2" id="KW-1185">Reference proteome</keyword>